<evidence type="ECO:0000313" key="2">
    <source>
        <dbReference type="Proteomes" id="UP000230423"/>
    </source>
</evidence>
<dbReference type="EMBL" id="KZ344985">
    <property type="protein sequence ID" value="PIO77828.1"/>
    <property type="molecule type" value="Genomic_DNA"/>
</dbReference>
<protein>
    <submittedName>
        <fullName evidence="1">Uncharacterized protein</fullName>
    </submittedName>
</protein>
<proteinExistence type="predicted"/>
<dbReference type="Proteomes" id="UP000230423">
    <property type="component" value="Unassembled WGS sequence"/>
</dbReference>
<organism evidence="1 2">
    <name type="scientific">Teladorsagia circumcincta</name>
    <name type="common">Brown stomach worm</name>
    <name type="synonym">Ostertagia circumcincta</name>
    <dbReference type="NCBI Taxonomy" id="45464"/>
    <lineage>
        <taxon>Eukaryota</taxon>
        <taxon>Metazoa</taxon>
        <taxon>Ecdysozoa</taxon>
        <taxon>Nematoda</taxon>
        <taxon>Chromadorea</taxon>
        <taxon>Rhabditida</taxon>
        <taxon>Rhabditina</taxon>
        <taxon>Rhabditomorpha</taxon>
        <taxon>Strongyloidea</taxon>
        <taxon>Trichostrongylidae</taxon>
        <taxon>Teladorsagia</taxon>
    </lineage>
</organism>
<reference evidence="1 2" key="1">
    <citation type="submission" date="2015-09" db="EMBL/GenBank/DDBJ databases">
        <title>Draft genome of the parasitic nematode Teladorsagia circumcincta isolate WARC Sus (inbred).</title>
        <authorList>
            <person name="Mitreva M."/>
        </authorList>
    </citation>
    <scope>NUCLEOTIDE SEQUENCE [LARGE SCALE GENOMIC DNA]</scope>
    <source>
        <strain evidence="1 2">S</strain>
    </source>
</reference>
<name>A0A2G9V5T9_TELCI</name>
<gene>
    <name evidence="1" type="ORF">TELCIR_00007</name>
</gene>
<evidence type="ECO:0000313" key="1">
    <source>
        <dbReference type="EMBL" id="PIO77828.1"/>
    </source>
</evidence>
<accession>A0A2G9V5T9</accession>
<dbReference type="AlphaFoldDB" id="A0A2G9V5T9"/>
<keyword evidence="2" id="KW-1185">Reference proteome</keyword>
<sequence>MTCSYGTGEVKKGIVKNITKCVFEEINMEYNPYNLTWDDKLSGLALQEATHPGTIAPVIGWLIITTNMRFQKKDMRCLEVKVKLALKFGFRKEGYKVTALPKGTTYGCDGIVFAHMGKDHMRLEGGFVGAVARLVTLTRTMKYALSAPMSSTDAKYFEHRGNRVRSLGSDVIYGCKVF</sequence>